<dbReference type="Proteomes" id="UP000501830">
    <property type="component" value="Chromosome"/>
</dbReference>
<dbReference type="InterPro" id="IPR030678">
    <property type="entry name" value="Peptide/Ni-bd"/>
</dbReference>
<dbReference type="SUPFAM" id="SSF53850">
    <property type="entry name" value="Periplasmic binding protein-like II"/>
    <property type="match status" value="1"/>
</dbReference>
<name>A0A6G7WH15_9LACT</name>
<dbReference type="GO" id="GO:0043190">
    <property type="term" value="C:ATP-binding cassette (ABC) transporter complex"/>
    <property type="evidence" value="ECO:0007669"/>
    <property type="project" value="InterPro"/>
</dbReference>
<dbReference type="GO" id="GO:1904680">
    <property type="term" value="F:peptide transmembrane transporter activity"/>
    <property type="evidence" value="ECO:0007669"/>
    <property type="project" value="TreeGrafter"/>
</dbReference>
<evidence type="ECO:0000256" key="1">
    <source>
        <dbReference type="ARBA" id="ARBA00022729"/>
    </source>
</evidence>
<protein>
    <submittedName>
        <fullName evidence="4">ABC transporter substrate-binding protein</fullName>
    </submittedName>
</protein>
<dbReference type="InterPro" id="IPR039424">
    <property type="entry name" value="SBP_5"/>
</dbReference>
<dbReference type="PROSITE" id="PS51257">
    <property type="entry name" value="PROKAR_LIPOPROTEIN"/>
    <property type="match status" value="1"/>
</dbReference>
<dbReference type="PANTHER" id="PTHR30290:SF38">
    <property type="entry name" value="D,D-DIPEPTIDE-BINDING PERIPLASMIC PROTEIN DDPA-RELATED"/>
    <property type="match status" value="1"/>
</dbReference>
<dbReference type="Pfam" id="PF00496">
    <property type="entry name" value="SBP_bac_5"/>
    <property type="match status" value="1"/>
</dbReference>
<dbReference type="RefSeq" id="WP_166062599.1">
    <property type="nucleotide sequence ID" value="NZ_CP049889.1"/>
</dbReference>
<dbReference type="PANTHER" id="PTHR30290">
    <property type="entry name" value="PERIPLASMIC BINDING COMPONENT OF ABC TRANSPORTER"/>
    <property type="match status" value="1"/>
</dbReference>
<feature type="signal peptide" evidence="2">
    <location>
        <begin position="1"/>
        <end position="18"/>
    </location>
</feature>
<dbReference type="KEGG" id="jpo:G7058_05410"/>
<sequence length="537" mass="59122">MNKKFWGFVLTASMMVLAACGNTGSTDEAASSTSQSTVSSDTLYVGVTNPMGNLSPINASGVSTRWVQRYYFDTLLEMTNPLEFEPKLADTFETDDNQTYTVKLNPDANWTDGTPVTAEDVVFTLNLFANPEVQTTGLYLTALEGVNNSGKLEEGAEIPNLTVVDEKTFTFKTKVPTDPNYVKEMIGTNIFVQPKHVVGEIAFADLDGSDAFSKPTVTSGPYKFVEYMQDSHMEMTANEDYYRGAPEIKSLFIRVMSGTNLATELQTGGVTFNAGGGIGEIAISDIDMVSAVEGLTLKTQSAWTAQYVYINTTRFDENIRRAMTHAINRDTIVDNLIKGNADVIAGPYSPASPYYNQDLEPLAYDPEKAKEYVSKSDYDMSQPIEIMVPTGNKVREQSANLIEQDLEAVGFTVEQVTYDFPTTLEKARAADYDLYLGGIVVPVDPDLTSYFGAAGGSNYAHLNDPEVNALLEAGKSETDSAKRKEIYDEFQVMMQEKSPIVPLYSQHDVIIKQDALNGGIKEYWGGSLYDVHEWTLN</sequence>
<organism evidence="4 5">
    <name type="scientific">Jeotgalibaca porci</name>
    <dbReference type="NCBI Taxonomy" id="1868793"/>
    <lineage>
        <taxon>Bacteria</taxon>
        <taxon>Bacillati</taxon>
        <taxon>Bacillota</taxon>
        <taxon>Bacilli</taxon>
        <taxon>Lactobacillales</taxon>
        <taxon>Carnobacteriaceae</taxon>
        <taxon>Jeotgalibaca</taxon>
    </lineage>
</organism>
<dbReference type="GeneID" id="94552709"/>
<dbReference type="GO" id="GO:0015833">
    <property type="term" value="P:peptide transport"/>
    <property type="evidence" value="ECO:0007669"/>
    <property type="project" value="TreeGrafter"/>
</dbReference>
<evidence type="ECO:0000313" key="4">
    <source>
        <dbReference type="EMBL" id="QIK51543.1"/>
    </source>
</evidence>
<dbReference type="CDD" id="cd00995">
    <property type="entry name" value="PBP2_NikA_DppA_OppA_like"/>
    <property type="match status" value="1"/>
</dbReference>
<dbReference type="EMBL" id="CP049889">
    <property type="protein sequence ID" value="QIK51543.1"/>
    <property type="molecule type" value="Genomic_DNA"/>
</dbReference>
<dbReference type="AlphaFoldDB" id="A0A6G7WH15"/>
<dbReference type="PIRSF" id="PIRSF002741">
    <property type="entry name" value="MppA"/>
    <property type="match status" value="1"/>
</dbReference>
<dbReference type="InterPro" id="IPR000914">
    <property type="entry name" value="SBP_5_dom"/>
</dbReference>
<evidence type="ECO:0000259" key="3">
    <source>
        <dbReference type="Pfam" id="PF00496"/>
    </source>
</evidence>
<dbReference type="Gene3D" id="3.10.105.10">
    <property type="entry name" value="Dipeptide-binding Protein, Domain 3"/>
    <property type="match status" value="1"/>
</dbReference>
<evidence type="ECO:0000313" key="5">
    <source>
        <dbReference type="Proteomes" id="UP000501830"/>
    </source>
</evidence>
<reference evidence="4 5" key="1">
    <citation type="journal article" date="2017" name="Int. J. Syst. Evol. Microbiol.">
        <title>Jeotgalibaca porci sp. nov. and Jeotgalibaca arthritidis sp. nov., isolated from pigs, and emended description of the genus Jeotgalibaca.</title>
        <authorList>
            <person name="Zamora L."/>
            <person name="Perez-Sancho M."/>
            <person name="Dominguez L."/>
            <person name="Fernandez-Garayzabal J.F."/>
            <person name="Vela A.I."/>
        </authorList>
    </citation>
    <scope>NUCLEOTIDE SEQUENCE [LARGE SCALE GENOMIC DNA]</scope>
    <source>
        <strain evidence="4 5">CCUG 69148</strain>
    </source>
</reference>
<dbReference type="Gene3D" id="3.40.190.10">
    <property type="entry name" value="Periplasmic binding protein-like II"/>
    <property type="match status" value="1"/>
</dbReference>
<feature type="chain" id="PRO_5039497262" evidence="2">
    <location>
        <begin position="19"/>
        <end position="537"/>
    </location>
</feature>
<accession>A0A6G7WH15</accession>
<keyword evidence="1 2" id="KW-0732">Signal</keyword>
<evidence type="ECO:0000256" key="2">
    <source>
        <dbReference type="SAM" id="SignalP"/>
    </source>
</evidence>
<proteinExistence type="predicted"/>
<keyword evidence="5" id="KW-1185">Reference proteome</keyword>
<dbReference type="GO" id="GO:0042597">
    <property type="term" value="C:periplasmic space"/>
    <property type="evidence" value="ECO:0007669"/>
    <property type="project" value="UniProtKB-ARBA"/>
</dbReference>
<gene>
    <name evidence="4" type="ORF">G7058_05410</name>
</gene>
<feature type="domain" description="Solute-binding protein family 5" evidence="3">
    <location>
        <begin position="83"/>
        <end position="455"/>
    </location>
</feature>
<dbReference type="Gene3D" id="3.90.76.10">
    <property type="entry name" value="Dipeptide-binding Protein, Domain 1"/>
    <property type="match status" value="1"/>
</dbReference>